<evidence type="ECO:0000313" key="13">
    <source>
        <dbReference type="EMBL" id="CEJ87905.1"/>
    </source>
</evidence>
<evidence type="ECO:0000256" key="10">
    <source>
        <dbReference type="PROSITE-ProRule" id="PRU00146"/>
    </source>
</evidence>
<dbReference type="SUPFAM" id="SSF52540">
    <property type="entry name" value="P-loop containing nucleoside triphosphate hydrolases"/>
    <property type="match status" value="1"/>
</dbReference>
<dbReference type="InterPro" id="IPR016527">
    <property type="entry name" value="ORC4"/>
</dbReference>
<evidence type="ECO:0000259" key="12">
    <source>
        <dbReference type="PROSITE" id="PS50016"/>
    </source>
</evidence>
<evidence type="ECO:0000256" key="6">
    <source>
        <dbReference type="ARBA" id="ARBA00022771"/>
    </source>
</evidence>
<dbReference type="InterPro" id="IPR019786">
    <property type="entry name" value="Zinc_finger_PHD-type_CS"/>
</dbReference>
<dbReference type="SUPFAM" id="SSF57903">
    <property type="entry name" value="FYVE/PHD zinc finger"/>
    <property type="match status" value="1"/>
</dbReference>
<dbReference type="Pfam" id="PF13191">
    <property type="entry name" value="AAA_16"/>
    <property type="match status" value="1"/>
</dbReference>
<keyword evidence="9" id="KW-0539">Nucleus</keyword>
<dbReference type="CDD" id="cd00009">
    <property type="entry name" value="AAA"/>
    <property type="match status" value="1"/>
</dbReference>
<feature type="domain" description="PHD-type" evidence="12">
    <location>
        <begin position="323"/>
        <end position="373"/>
    </location>
</feature>
<dbReference type="GO" id="GO:0006270">
    <property type="term" value="P:DNA replication initiation"/>
    <property type="evidence" value="ECO:0007669"/>
    <property type="project" value="TreeGrafter"/>
</dbReference>
<dbReference type="PROSITE" id="PS50016">
    <property type="entry name" value="ZF_PHD_2"/>
    <property type="match status" value="1"/>
</dbReference>
<keyword evidence="5" id="KW-0479">Metal-binding</keyword>
<dbReference type="InterPro" id="IPR041664">
    <property type="entry name" value="AAA_16"/>
</dbReference>
<dbReference type="SMART" id="SM00249">
    <property type="entry name" value="PHD"/>
    <property type="match status" value="1"/>
</dbReference>
<organism evidence="13 14">
    <name type="scientific">[Torrubiella] hemipterigena</name>
    <dbReference type="NCBI Taxonomy" id="1531966"/>
    <lineage>
        <taxon>Eukaryota</taxon>
        <taxon>Fungi</taxon>
        <taxon>Dikarya</taxon>
        <taxon>Ascomycota</taxon>
        <taxon>Pezizomycotina</taxon>
        <taxon>Sordariomycetes</taxon>
        <taxon>Hypocreomycetidae</taxon>
        <taxon>Hypocreales</taxon>
        <taxon>Clavicipitaceae</taxon>
        <taxon>Clavicipitaceae incertae sedis</taxon>
        <taxon>'Torrubiella' clade</taxon>
    </lineage>
</organism>
<dbReference type="PANTHER" id="PTHR12087:SF0">
    <property type="entry name" value="ORIGIN RECOGNITION COMPLEX SUBUNIT 4"/>
    <property type="match status" value="1"/>
</dbReference>
<dbReference type="CDD" id="cd15492">
    <property type="entry name" value="PHD_BRPF_JADE_like"/>
    <property type="match status" value="1"/>
</dbReference>
<dbReference type="InterPro" id="IPR019787">
    <property type="entry name" value="Znf_PHD-finger"/>
</dbReference>
<evidence type="ECO:0000256" key="2">
    <source>
        <dbReference type="ARBA" id="ARBA00005334"/>
    </source>
</evidence>
<proteinExistence type="inferred from homology"/>
<feature type="compositionally biased region" description="Polar residues" evidence="11">
    <location>
        <begin position="122"/>
        <end position="147"/>
    </location>
</feature>
<dbReference type="GO" id="GO:0003688">
    <property type="term" value="F:DNA replication origin binding"/>
    <property type="evidence" value="ECO:0007669"/>
    <property type="project" value="TreeGrafter"/>
</dbReference>
<dbReference type="HOGENOM" id="CLU_007115_1_2_1"/>
<keyword evidence="4" id="KW-0235">DNA replication</keyword>
<evidence type="ECO:0000256" key="5">
    <source>
        <dbReference type="ARBA" id="ARBA00022723"/>
    </source>
</evidence>
<dbReference type="Proteomes" id="UP000039046">
    <property type="component" value="Unassembled WGS sequence"/>
</dbReference>
<gene>
    <name evidence="13" type="ORF">VHEMI04547</name>
</gene>
<dbReference type="PANTHER" id="PTHR12087">
    <property type="entry name" value="ORIGIN RECOGNITION COMPLEX SUBUNIT 4"/>
    <property type="match status" value="1"/>
</dbReference>
<dbReference type="GO" id="GO:0008270">
    <property type="term" value="F:zinc ion binding"/>
    <property type="evidence" value="ECO:0007669"/>
    <property type="project" value="UniProtKB-KW"/>
</dbReference>
<name>A0A0A1T1N9_9HYPO</name>
<evidence type="ECO:0000256" key="3">
    <source>
        <dbReference type="ARBA" id="ARBA00019083"/>
    </source>
</evidence>
<dbReference type="STRING" id="1531966.A0A0A1T1N9"/>
<sequence length="849" mass="92276">MAVEISAQSRKRSRDDSDPLSPSSTVDLKRQRLDAGSPAVGDSRFGAIASAISGVFGYRRQSVGTAEQTAQNGQNGHADARSAYPEPSEPQAAMTSLPSASVAPVPTATSHTIIPAAEPAPHTNTNTAYAPTAESPASASKAGSTGLSAPAAAPPTNRPLGRIEIRLPTMSGPPAGLPCLPGLPGIKLSALKGTKWDPDAGKGAKPGKKKAGRPPKVAISAPAPRGGFNPGIKPISINTEDFADQENDLFNSPSGTPTKARPFAHTPKGILTPTKARGGIRSSKSVKFDRHGEVFFDDLPKSPLFKPKPSPRKRKQEEEEDDTITCAICSKPHSKPPNEIILCENCDFAVHQECYDVPEIPEGDWLCKSCAQYDVAKPKPEMKEEPKAEVRTIDRPDIPNLDKHVRSLQRVLLDKCTGRRRLRMAGQEEAAEKVRQLLEQTVLAGEGNSMLLIGPRGSGKTTMVENTIADLSREHKHAFHTVRLNGFIHTDDKLALKEIWRQLGKEMQVEDDLLHRSNYADTMTSLLALLSHPEEISGTSDGMTSQSVLFVIDEFDMFATHPRQTLLYNLFDIAQSRKAPIAVLGCTTRLDVVETLEKRVKSRFSHRYVYLSPPRNPLAYWQVCKQGLTVTAEDAAGEGLDVELEGFAEFIKYWNFKIEDLYTQRAFQDLLQFHYYTSKSASTFFTEWILALSTLNLKDLRIKVPTASSPITSLSPPDSKMSLLASLSDLDLALLIAAARLDIVAHTDTVNFAMAYDEYASIVGRQRVQSATSGLLAVGGSVRVWSRGVAGMAWERLISLGLLVPSGIGGGARRVGGLEGRMWKVDVALEEIPAAVKLSAVMAKWCREI</sequence>
<dbReference type="OrthoDB" id="343623at2759"/>
<dbReference type="Gene3D" id="3.30.40.10">
    <property type="entry name" value="Zinc/RING finger domain, C3HC4 (zinc finger)"/>
    <property type="match status" value="1"/>
</dbReference>
<keyword evidence="7" id="KW-0862">Zinc</keyword>
<dbReference type="PROSITE" id="PS01359">
    <property type="entry name" value="ZF_PHD_1"/>
    <property type="match status" value="1"/>
</dbReference>
<feature type="compositionally biased region" description="Polar residues" evidence="11">
    <location>
        <begin position="64"/>
        <end position="75"/>
    </location>
</feature>
<keyword evidence="6 10" id="KW-0863">Zinc-finger</keyword>
<dbReference type="InterPro" id="IPR013083">
    <property type="entry name" value="Znf_RING/FYVE/PHD"/>
</dbReference>
<feature type="region of interest" description="Disordered" evidence="11">
    <location>
        <begin position="1"/>
        <end position="42"/>
    </location>
</feature>
<evidence type="ECO:0000313" key="14">
    <source>
        <dbReference type="Proteomes" id="UP000039046"/>
    </source>
</evidence>
<protein>
    <recommendedName>
        <fullName evidence="3">Origin recognition complex subunit 4</fullName>
    </recommendedName>
</protein>
<dbReference type="Pfam" id="PF13831">
    <property type="entry name" value="PHD_2"/>
    <property type="match status" value="1"/>
</dbReference>
<keyword evidence="8" id="KW-0238">DNA-binding</keyword>
<dbReference type="EMBL" id="CDHN01000002">
    <property type="protein sequence ID" value="CEJ87905.1"/>
    <property type="molecule type" value="Genomic_DNA"/>
</dbReference>
<reference evidence="13 14" key="1">
    <citation type="journal article" date="2015" name="Genome Announc.">
        <title>Draft Genome Sequence and Gene Annotation of the Entomopathogenic Fungus Verticillium hemipterigenum.</title>
        <authorList>
            <person name="Horn F."/>
            <person name="Habel A."/>
            <person name="Scharf D.H."/>
            <person name="Dworschak J."/>
            <person name="Brakhage A.A."/>
            <person name="Guthke R."/>
            <person name="Hertweck C."/>
            <person name="Linde J."/>
        </authorList>
    </citation>
    <scope>NUCLEOTIDE SEQUENCE [LARGE SCALE GENOMIC DNA]</scope>
</reference>
<feature type="region of interest" description="Disordered" evidence="11">
    <location>
        <begin position="299"/>
        <end position="322"/>
    </location>
</feature>
<comment type="similarity">
    <text evidence="2">Belongs to the ORC4 family.</text>
</comment>
<feature type="region of interest" description="Disordered" evidence="11">
    <location>
        <begin position="193"/>
        <end position="230"/>
    </location>
</feature>
<dbReference type="InterPro" id="IPR032705">
    <property type="entry name" value="ORC4_C"/>
</dbReference>
<dbReference type="GO" id="GO:0005664">
    <property type="term" value="C:nuclear origin of replication recognition complex"/>
    <property type="evidence" value="ECO:0007669"/>
    <property type="project" value="TreeGrafter"/>
</dbReference>
<dbReference type="InterPro" id="IPR027417">
    <property type="entry name" value="P-loop_NTPase"/>
</dbReference>
<feature type="region of interest" description="Disordered" evidence="11">
    <location>
        <begin position="251"/>
        <end position="284"/>
    </location>
</feature>
<evidence type="ECO:0000256" key="7">
    <source>
        <dbReference type="ARBA" id="ARBA00022833"/>
    </source>
</evidence>
<dbReference type="InterPro" id="IPR001965">
    <property type="entry name" value="Znf_PHD"/>
</dbReference>
<dbReference type="Gene3D" id="3.40.50.300">
    <property type="entry name" value="P-loop containing nucleotide triphosphate hydrolases"/>
    <property type="match status" value="1"/>
</dbReference>
<evidence type="ECO:0000256" key="11">
    <source>
        <dbReference type="SAM" id="MobiDB-lite"/>
    </source>
</evidence>
<keyword evidence="14" id="KW-1185">Reference proteome</keyword>
<feature type="region of interest" description="Disordered" evidence="11">
    <location>
        <begin position="64"/>
        <end position="160"/>
    </location>
</feature>
<dbReference type="InterPro" id="IPR003593">
    <property type="entry name" value="AAA+_ATPase"/>
</dbReference>
<evidence type="ECO:0000256" key="1">
    <source>
        <dbReference type="ARBA" id="ARBA00004123"/>
    </source>
</evidence>
<dbReference type="SMART" id="SM00382">
    <property type="entry name" value="AAA"/>
    <property type="match status" value="1"/>
</dbReference>
<evidence type="ECO:0000256" key="4">
    <source>
        <dbReference type="ARBA" id="ARBA00022705"/>
    </source>
</evidence>
<dbReference type="InterPro" id="IPR011011">
    <property type="entry name" value="Znf_FYVE_PHD"/>
</dbReference>
<evidence type="ECO:0000256" key="8">
    <source>
        <dbReference type="ARBA" id="ARBA00023125"/>
    </source>
</evidence>
<dbReference type="AlphaFoldDB" id="A0A0A1T1N9"/>
<accession>A0A0A1T1N9</accession>
<evidence type="ECO:0000256" key="9">
    <source>
        <dbReference type="ARBA" id="ARBA00023242"/>
    </source>
</evidence>
<dbReference type="FunFam" id="3.40.50.300:FF:001597">
    <property type="entry name" value="Origin recognition complex subunit Orc4"/>
    <property type="match status" value="1"/>
</dbReference>
<dbReference type="Pfam" id="PF14629">
    <property type="entry name" value="ORC4_C"/>
    <property type="match status" value="1"/>
</dbReference>
<comment type="subcellular location">
    <subcellularLocation>
        <location evidence="1">Nucleus</location>
    </subcellularLocation>
</comment>